<dbReference type="EMBL" id="JABFUD020000001">
    <property type="protein sequence ID" value="KAI5084135.1"/>
    <property type="molecule type" value="Genomic_DNA"/>
</dbReference>
<dbReference type="Proteomes" id="UP000886520">
    <property type="component" value="Chromosome 1"/>
</dbReference>
<protein>
    <submittedName>
        <fullName evidence="1">Uncharacterized protein</fullName>
    </submittedName>
</protein>
<sequence length="157" mass="17050">MAAWVLGGGKPEDVRLQFPILASQGGGGVDCGATYFGIGSATRLSQREHFLACCLPLPSPSLLDYHTSTSPEAKYPAGATAALMGRWNISNSEFVKSAREFQTSKRRASHYKSGGYIFTIVDVSIAQARLQLDNTTSLIQPLSVGLHNWITFVHDYQ</sequence>
<evidence type="ECO:0000313" key="1">
    <source>
        <dbReference type="EMBL" id="KAI5084135.1"/>
    </source>
</evidence>
<keyword evidence="2" id="KW-1185">Reference proteome</keyword>
<proteinExistence type="predicted"/>
<comment type="caution">
    <text evidence="1">The sequence shown here is derived from an EMBL/GenBank/DDBJ whole genome shotgun (WGS) entry which is preliminary data.</text>
</comment>
<reference evidence="1" key="1">
    <citation type="submission" date="2021-01" db="EMBL/GenBank/DDBJ databases">
        <title>Adiantum capillus-veneris genome.</title>
        <authorList>
            <person name="Fang Y."/>
            <person name="Liao Q."/>
        </authorList>
    </citation>
    <scope>NUCLEOTIDE SEQUENCE</scope>
    <source>
        <strain evidence="1">H3</strain>
        <tissue evidence="1">Leaf</tissue>
    </source>
</reference>
<dbReference type="AlphaFoldDB" id="A0A9D4VCS6"/>
<gene>
    <name evidence="1" type="ORF">GOP47_0000304</name>
</gene>
<evidence type="ECO:0000313" key="2">
    <source>
        <dbReference type="Proteomes" id="UP000886520"/>
    </source>
</evidence>
<accession>A0A9D4VCS6</accession>
<organism evidence="1 2">
    <name type="scientific">Adiantum capillus-veneris</name>
    <name type="common">Maidenhair fern</name>
    <dbReference type="NCBI Taxonomy" id="13818"/>
    <lineage>
        <taxon>Eukaryota</taxon>
        <taxon>Viridiplantae</taxon>
        <taxon>Streptophyta</taxon>
        <taxon>Embryophyta</taxon>
        <taxon>Tracheophyta</taxon>
        <taxon>Polypodiopsida</taxon>
        <taxon>Polypodiidae</taxon>
        <taxon>Polypodiales</taxon>
        <taxon>Pteridineae</taxon>
        <taxon>Pteridaceae</taxon>
        <taxon>Vittarioideae</taxon>
        <taxon>Adiantum</taxon>
    </lineage>
</organism>
<name>A0A9D4VCS6_ADICA</name>